<dbReference type="PROSITE" id="PS51450">
    <property type="entry name" value="LRR"/>
    <property type="match status" value="2"/>
</dbReference>
<evidence type="ECO:0000256" key="6">
    <source>
        <dbReference type="ARBA" id="ARBA00022729"/>
    </source>
</evidence>
<dbReference type="Pfam" id="PF13516">
    <property type="entry name" value="LRR_6"/>
    <property type="match status" value="1"/>
</dbReference>
<dbReference type="Gene3D" id="3.80.10.10">
    <property type="entry name" value="Ribonuclease Inhibitor"/>
    <property type="match status" value="3"/>
</dbReference>
<comment type="caution">
    <text evidence="13">The sequence shown here is derived from an EMBL/GenBank/DDBJ whole genome shotgun (WGS) entry which is preliminary data.</text>
</comment>
<dbReference type="InterPro" id="IPR051432">
    <property type="entry name" value="KCNMA1_auxiliary"/>
</dbReference>
<reference evidence="13 14" key="1">
    <citation type="journal article" date="2021" name="Elife">
        <title>Chloroplast acquisition without the gene transfer in kleptoplastic sea slugs, Plakobranchus ocellatus.</title>
        <authorList>
            <person name="Maeda T."/>
            <person name="Takahashi S."/>
            <person name="Yoshida T."/>
            <person name="Shimamura S."/>
            <person name="Takaki Y."/>
            <person name="Nagai Y."/>
            <person name="Toyoda A."/>
            <person name="Suzuki Y."/>
            <person name="Arimoto A."/>
            <person name="Ishii H."/>
            <person name="Satoh N."/>
            <person name="Nishiyama T."/>
            <person name="Hasebe M."/>
            <person name="Maruyama T."/>
            <person name="Minagawa J."/>
            <person name="Obokata J."/>
            <person name="Shigenobu S."/>
        </authorList>
    </citation>
    <scope>NUCLEOTIDE SEQUENCE [LARGE SCALE GENOMIC DNA]</scope>
</reference>
<organism evidence="13 14">
    <name type="scientific">Plakobranchus ocellatus</name>
    <dbReference type="NCBI Taxonomy" id="259542"/>
    <lineage>
        <taxon>Eukaryota</taxon>
        <taxon>Metazoa</taxon>
        <taxon>Spiralia</taxon>
        <taxon>Lophotrochozoa</taxon>
        <taxon>Mollusca</taxon>
        <taxon>Gastropoda</taxon>
        <taxon>Heterobranchia</taxon>
        <taxon>Euthyneura</taxon>
        <taxon>Panpulmonata</taxon>
        <taxon>Sacoglossa</taxon>
        <taxon>Placobranchoidea</taxon>
        <taxon>Plakobranchidae</taxon>
        <taxon>Plakobranchus</taxon>
    </lineage>
</organism>
<keyword evidence="13" id="KW-0675">Receptor</keyword>
<dbReference type="EMBL" id="BLXT01007159">
    <property type="protein sequence ID" value="GFO37009.1"/>
    <property type="molecule type" value="Genomic_DNA"/>
</dbReference>
<keyword evidence="5" id="KW-0812">Transmembrane</keyword>
<keyword evidence="10" id="KW-0472">Membrane</keyword>
<evidence type="ECO:0000313" key="14">
    <source>
        <dbReference type="Proteomes" id="UP000735302"/>
    </source>
</evidence>
<comment type="subcellular location">
    <subcellularLocation>
        <location evidence="1">Cell membrane</location>
        <topology evidence="1">Single-pass membrane protein</topology>
    </subcellularLocation>
</comment>
<evidence type="ECO:0000256" key="11">
    <source>
        <dbReference type="ARBA" id="ARBA00023157"/>
    </source>
</evidence>
<evidence type="ECO:0000256" key="5">
    <source>
        <dbReference type="ARBA" id="ARBA00022692"/>
    </source>
</evidence>
<protein>
    <submittedName>
        <fullName evidence="13">Leucine-rich repeat-containing G-protein coupled receptor 5</fullName>
    </submittedName>
</protein>
<keyword evidence="8" id="KW-1133">Transmembrane helix</keyword>
<keyword evidence="4" id="KW-0433">Leucine-rich repeat</keyword>
<dbReference type="PANTHER" id="PTHR46473">
    <property type="entry name" value="GH08155P"/>
    <property type="match status" value="1"/>
</dbReference>
<evidence type="ECO:0000256" key="8">
    <source>
        <dbReference type="ARBA" id="ARBA00022989"/>
    </source>
</evidence>
<keyword evidence="9" id="KW-0406">Ion transport</keyword>
<evidence type="ECO:0000256" key="3">
    <source>
        <dbReference type="ARBA" id="ARBA00022475"/>
    </source>
</evidence>
<dbReference type="GO" id="GO:0034220">
    <property type="term" value="P:monoatomic ion transmembrane transport"/>
    <property type="evidence" value="ECO:0007669"/>
    <property type="project" value="UniProtKB-KW"/>
</dbReference>
<evidence type="ECO:0000256" key="9">
    <source>
        <dbReference type="ARBA" id="ARBA00023065"/>
    </source>
</evidence>
<dbReference type="Proteomes" id="UP000735302">
    <property type="component" value="Unassembled WGS sequence"/>
</dbReference>
<dbReference type="PANTHER" id="PTHR46473:SF10">
    <property type="entry name" value="LD45603P-RELATED"/>
    <property type="match status" value="1"/>
</dbReference>
<dbReference type="InterPro" id="IPR003591">
    <property type="entry name" value="Leu-rich_rpt_typical-subtyp"/>
</dbReference>
<gene>
    <name evidence="13" type="ORF">PoB_006351400</name>
</gene>
<dbReference type="Pfam" id="PF13855">
    <property type="entry name" value="LRR_8"/>
    <property type="match status" value="2"/>
</dbReference>
<keyword evidence="14" id="KW-1185">Reference proteome</keyword>
<name>A0AAV4CYU2_9GAST</name>
<dbReference type="GO" id="GO:0005886">
    <property type="term" value="C:plasma membrane"/>
    <property type="evidence" value="ECO:0007669"/>
    <property type="project" value="UniProtKB-SubCell"/>
</dbReference>
<keyword evidence="11" id="KW-1015">Disulfide bond</keyword>
<accession>A0AAV4CYU2</accession>
<sequence length="353" mass="37909">MTSNTVSFLRDGATAAFDNTLLELRLVNCSLASWQTELGKLSALTLLDLSHNAIQHIPAGALRGVASTLKAFTLVRGKLTYLPEALADLTALQDLDLRENAMMSTHDDVLGIGSSNLLSGSANSLRFLKLASCGLVAVPRAVQGLTAIQVLDLSDNRIVTLNNYQFSSMSGLEELYLTGNPLSVVPYKTFAGLMSLTTLDMSNCRLTYIPSSALGEMPALSQLDLSKNRITVLLDNSFPTSPSLTTVDLSDNTITNFTDMAFNGAIGINTLKMNGCSLTFIPRSLRLAYALRSVHLENNQIQCSCQTLGWIKTWKKASGLIPHMFGTCANNAGLSIDTYVSSLVGACEDIVGR</sequence>
<dbReference type="InterPro" id="IPR001611">
    <property type="entry name" value="Leu-rich_rpt"/>
</dbReference>
<evidence type="ECO:0000256" key="4">
    <source>
        <dbReference type="ARBA" id="ARBA00022614"/>
    </source>
</evidence>
<keyword evidence="12" id="KW-0407">Ion channel</keyword>
<dbReference type="AlphaFoldDB" id="A0AAV4CYU2"/>
<keyword evidence="7" id="KW-0677">Repeat</keyword>
<dbReference type="SMART" id="SM00369">
    <property type="entry name" value="LRR_TYP"/>
    <property type="match status" value="7"/>
</dbReference>
<dbReference type="SUPFAM" id="SSF52058">
    <property type="entry name" value="L domain-like"/>
    <property type="match status" value="1"/>
</dbReference>
<keyword evidence="2" id="KW-0813">Transport</keyword>
<dbReference type="InterPro" id="IPR032675">
    <property type="entry name" value="LRR_dom_sf"/>
</dbReference>
<keyword evidence="3" id="KW-1003">Cell membrane</keyword>
<evidence type="ECO:0000256" key="12">
    <source>
        <dbReference type="ARBA" id="ARBA00023303"/>
    </source>
</evidence>
<proteinExistence type="predicted"/>
<keyword evidence="6" id="KW-0732">Signal</keyword>
<evidence type="ECO:0000256" key="2">
    <source>
        <dbReference type="ARBA" id="ARBA00022448"/>
    </source>
</evidence>
<evidence type="ECO:0000256" key="1">
    <source>
        <dbReference type="ARBA" id="ARBA00004162"/>
    </source>
</evidence>
<evidence type="ECO:0000256" key="10">
    <source>
        <dbReference type="ARBA" id="ARBA00023136"/>
    </source>
</evidence>
<evidence type="ECO:0000256" key="7">
    <source>
        <dbReference type="ARBA" id="ARBA00022737"/>
    </source>
</evidence>
<evidence type="ECO:0000313" key="13">
    <source>
        <dbReference type="EMBL" id="GFO37009.1"/>
    </source>
</evidence>